<organism evidence="1 2">
    <name type="scientific">Amycolatopsis ultiminotia</name>
    <dbReference type="NCBI Taxonomy" id="543629"/>
    <lineage>
        <taxon>Bacteria</taxon>
        <taxon>Bacillati</taxon>
        <taxon>Actinomycetota</taxon>
        <taxon>Actinomycetes</taxon>
        <taxon>Pseudonocardiales</taxon>
        <taxon>Pseudonocardiaceae</taxon>
        <taxon>Amycolatopsis</taxon>
    </lineage>
</organism>
<protein>
    <submittedName>
        <fullName evidence="1">TIGR04141 family sporadically distributed protein</fullName>
    </submittedName>
</protein>
<dbReference type="RefSeq" id="WP_344856154.1">
    <property type="nucleotide sequence ID" value="NZ_BAAAZN010000002.1"/>
</dbReference>
<comment type="caution">
    <text evidence="1">The sequence shown here is derived from an EMBL/GenBank/DDBJ whole genome shotgun (WGS) entry which is preliminary data.</text>
</comment>
<evidence type="ECO:0000313" key="1">
    <source>
        <dbReference type="EMBL" id="GAA3530647.1"/>
    </source>
</evidence>
<evidence type="ECO:0000313" key="2">
    <source>
        <dbReference type="Proteomes" id="UP001500689"/>
    </source>
</evidence>
<dbReference type="InterPro" id="IPR026487">
    <property type="entry name" value="CHP04141"/>
</dbReference>
<name>A0ABP6VBB2_9PSEU</name>
<keyword evidence="2" id="KW-1185">Reference proteome</keyword>
<gene>
    <name evidence="1" type="ORF">GCM10022222_12070</name>
</gene>
<accession>A0ABP6VBB2</accession>
<reference evidence="2" key="1">
    <citation type="journal article" date="2019" name="Int. J. Syst. Evol. Microbiol.">
        <title>The Global Catalogue of Microorganisms (GCM) 10K type strain sequencing project: providing services to taxonomists for standard genome sequencing and annotation.</title>
        <authorList>
            <consortium name="The Broad Institute Genomics Platform"/>
            <consortium name="The Broad Institute Genome Sequencing Center for Infectious Disease"/>
            <person name="Wu L."/>
            <person name="Ma J."/>
        </authorList>
    </citation>
    <scope>NUCLEOTIDE SEQUENCE [LARGE SCALE GENOMIC DNA]</scope>
    <source>
        <strain evidence="2">JCM 16898</strain>
    </source>
</reference>
<dbReference type="Proteomes" id="UP001500689">
    <property type="component" value="Unassembled WGS sequence"/>
</dbReference>
<dbReference type="EMBL" id="BAAAZN010000002">
    <property type="protein sequence ID" value="GAA3530647.1"/>
    <property type="molecule type" value="Genomic_DNA"/>
</dbReference>
<dbReference type="NCBIfam" id="TIGR04141">
    <property type="entry name" value="TIGR04141 family sporadically distributed protein"/>
    <property type="match status" value="1"/>
</dbReference>
<sequence>MPAPSAPSRPVSLFRLDGRAAEHELLVPLRPEQITTDTPVDLSGTRARLVAGAFRTEAPHWLPHAEALTGTALGLSATLPFAVLLVPRPPWLYAVTWGAGHLVLNDEHVEQGFGLRFGIRRLDPFDLGLVASAALDVSARATQISIPGGGELSAFRLEPYGDLVHRIAGSADLRDLTYGRVTGRRHRIRVGTSLWAPLAQEPGALLADLDAVGAVVDEPDEDSALRFVAQTRPLDRHHPIVPELERRLAAALAGDGEPVGIAWPATGGQDAENAGSFRITGLGPGGPLHVPGRLEAEHLTARLSGLPAERRLKALRAGRITPCADETGAEPDGAPSPATRWLAYETTIEHTRYVFHQGRWYRIGETYVAQMREQVRDLLAQRQHWPEVTWKPSGEPDDEHRYCRLVAEQPGYLCLDRDVASTPLHPRFELCDLLGPEDELIHVKWLGRATAASHLYTQALVSAEALHDEPQAMAQLAAKVSTVDPGRVLGGAPDTVVLAAAGRSWQVDELFTLSQVALLRLDRAVRGLRATLKFADIPYLAKKKTTARSARRIPAQRRGDTRR</sequence>
<proteinExistence type="predicted"/>
<dbReference type="Pfam" id="PF19614">
    <property type="entry name" value="DUF6119"/>
    <property type="match status" value="1"/>
</dbReference>